<dbReference type="Proteomes" id="UP000427842">
    <property type="component" value="Unassembled WGS sequence"/>
</dbReference>
<protein>
    <recommendedName>
        <fullName evidence="4">Transposase</fullName>
    </recommendedName>
</protein>
<sequence>MVFHIYMGTPASTDQHYRACTQIGTVLPRMSRACAMQHETHGRAHGCHETERGAQSMPLY</sequence>
<keyword evidence="3" id="KW-1185">Reference proteome</keyword>
<evidence type="ECO:0000313" key="2">
    <source>
        <dbReference type="EMBL" id="KAB8124450.1"/>
    </source>
</evidence>
<evidence type="ECO:0000313" key="3">
    <source>
        <dbReference type="Proteomes" id="UP000427842"/>
    </source>
</evidence>
<gene>
    <name evidence="2" type="ORF">D3W54_09940</name>
</gene>
<name>A0ABQ6VXT9_9PROT</name>
<feature type="compositionally biased region" description="Basic and acidic residues" evidence="1">
    <location>
        <begin position="41"/>
        <end position="52"/>
    </location>
</feature>
<proteinExistence type="predicted"/>
<evidence type="ECO:0000256" key="1">
    <source>
        <dbReference type="SAM" id="MobiDB-lite"/>
    </source>
</evidence>
<organism evidence="2 3">
    <name type="scientific">Komagataeibacter medellinensis</name>
    <dbReference type="NCBI Taxonomy" id="1177712"/>
    <lineage>
        <taxon>Bacteria</taxon>
        <taxon>Pseudomonadati</taxon>
        <taxon>Pseudomonadota</taxon>
        <taxon>Alphaproteobacteria</taxon>
        <taxon>Acetobacterales</taxon>
        <taxon>Acetobacteraceae</taxon>
        <taxon>Komagataeibacter</taxon>
    </lineage>
</organism>
<feature type="region of interest" description="Disordered" evidence="1">
    <location>
        <begin position="41"/>
        <end position="60"/>
    </location>
</feature>
<accession>A0ABQ6VXT9</accession>
<evidence type="ECO:0008006" key="4">
    <source>
        <dbReference type="Google" id="ProtNLM"/>
    </source>
</evidence>
<reference evidence="2 3" key="1">
    <citation type="submission" date="2018-09" db="EMBL/GenBank/DDBJ databases">
        <title>Genome sequence and characterization of the bcs clusters for the production of nanocellulose from the low pH resistant strain Komagataeibacter medellinensis ID13488.</title>
        <authorList>
            <person name="Hernandez-Arriaga A.M."/>
            <person name="Del Cerro C."/>
            <person name="Urbina L."/>
            <person name="Eceiza A."/>
            <person name="Retegi A."/>
            <person name="Prieto M.A."/>
        </authorList>
    </citation>
    <scope>NUCLEOTIDE SEQUENCE [LARGE SCALE GENOMIC DNA]</scope>
    <source>
        <strain evidence="2 3">ID13488</strain>
    </source>
</reference>
<comment type="caution">
    <text evidence="2">The sequence shown here is derived from an EMBL/GenBank/DDBJ whole genome shotgun (WGS) entry which is preliminary data.</text>
</comment>
<dbReference type="EMBL" id="QYAZ01000001">
    <property type="protein sequence ID" value="KAB8124450.1"/>
    <property type="molecule type" value="Genomic_DNA"/>
</dbReference>